<evidence type="ECO:0000313" key="2">
    <source>
        <dbReference type="Proteomes" id="UP000054538"/>
    </source>
</evidence>
<reference evidence="2" key="2">
    <citation type="submission" date="2015-01" db="EMBL/GenBank/DDBJ databases">
        <title>Evolutionary Origins and Diversification of the Mycorrhizal Mutualists.</title>
        <authorList>
            <consortium name="DOE Joint Genome Institute"/>
            <consortium name="Mycorrhizal Genomics Consortium"/>
            <person name="Kohler A."/>
            <person name="Kuo A."/>
            <person name="Nagy L.G."/>
            <person name="Floudas D."/>
            <person name="Copeland A."/>
            <person name="Barry K.W."/>
            <person name="Cichocki N."/>
            <person name="Veneault-Fourrey C."/>
            <person name="LaButti K."/>
            <person name="Lindquist E.A."/>
            <person name="Lipzen A."/>
            <person name="Lundell T."/>
            <person name="Morin E."/>
            <person name="Murat C."/>
            <person name="Riley R."/>
            <person name="Ohm R."/>
            <person name="Sun H."/>
            <person name="Tunlid A."/>
            <person name="Henrissat B."/>
            <person name="Grigoriev I.V."/>
            <person name="Hibbett D.S."/>
            <person name="Martin F."/>
        </authorList>
    </citation>
    <scope>NUCLEOTIDE SEQUENCE [LARGE SCALE GENOMIC DNA]</scope>
    <source>
        <strain evidence="2">Ve08.2h10</strain>
    </source>
</reference>
<keyword evidence="2" id="KW-1185">Reference proteome</keyword>
<proteinExistence type="predicted"/>
<evidence type="ECO:0000313" key="1">
    <source>
        <dbReference type="EMBL" id="KIK97258.1"/>
    </source>
</evidence>
<dbReference type="OrthoDB" id="3257613at2759"/>
<gene>
    <name evidence="1" type="ORF">PAXRUDRAFT_136625</name>
</gene>
<dbReference type="Proteomes" id="UP000054538">
    <property type="component" value="Unassembled WGS sequence"/>
</dbReference>
<dbReference type="AlphaFoldDB" id="A0A0D0DTK2"/>
<dbReference type="InParanoid" id="A0A0D0DTK2"/>
<name>A0A0D0DTK2_9AGAM</name>
<dbReference type="EMBL" id="KN824944">
    <property type="protein sequence ID" value="KIK97258.1"/>
    <property type="molecule type" value="Genomic_DNA"/>
</dbReference>
<organism evidence="1 2">
    <name type="scientific">Paxillus rubicundulus Ve08.2h10</name>
    <dbReference type="NCBI Taxonomy" id="930991"/>
    <lineage>
        <taxon>Eukaryota</taxon>
        <taxon>Fungi</taxon>
        <taxon>Dikarya</taxon>
        <taxon>Basidiomycota</taxon>
        <taxon>Agaricomycotina</taxon>
        <taxon>Agaricomycetes</taxon>
        <taxon>Agaricomycetidae</taxon>
        <taxon>Boletales</taxon>
        <taxon>Paxilineae</taxon>
        <taxon>Paxillaceae</taxon>
        <taxon>Paxillus</taxon>
    </lineage>
</organism>
<dbReference type="HOGENOM" id="CLU_3112039_0_0_1"/>
<reference evidence="1 2" key="1">
    <citation type="submission" date="2014-04" db="EMBL/GenBank/DDBJ databases">
        <authorList>
            <consortium name="DOE Joint Genome Institute"/>
            <person name="Kuo A."/>
            <person name="Kohler A."/>
            <person name="Jargeat P."/>
            <person name="Nagy L.G."/>
            <person name="Floudas D."/>
            <person name="Copeland A."/>
            <person name="Barry K.W."/>
            <person name="Cichocki N."/>
            <person name="Veneault-Fourrey C."/>
            <person name="LaButti K."/>
            <person name="Lindquist E.A."/>
            <person name="Lipzen A."/>
            <person name="Lundell T."/>
            <person name="Morin E."/>
            <person name="Murat C."/>
            <person name="Sun H."/>
            <person name="Tunlid A."/>
            <person name="Henrissat B."/>
            <person name="Grigoriev I.V."/>
            <person name="Hibbett D.S."/>
            <person name="Martin F."/>
            <person name="Nordberg H.P."/>
            <person name="Cantor M.N."/>
            <person name="Hua S.X."/>
        </authorList>
    </citation>
    <scope>NUCLEOTIDE SEQUENCE [LARGE SCALE GENOMIC DNA]</scope>
    <source>
        <strain evidence="1 2">Ve08.2h10</strain>
    </source>
</reference>
<sequence length="51" mass="5680">QRSGSNNHWEVNQANAHRHKLEATGIGGCGCARHCLTPSPFILLFLFSCYH</sequence>
<accession>A0A0D0DTK2</accession>
<feature type="non-terminal residue" evidence="1">
    <location>
        <position position="1"/>
    </location>
</feature>
<protein>
    <submittedName>
        <fullName evidence="1">Uncharacterized protein</fullName>
    </submittedName>
</protein>